<accession>A0A4R7BZW5</accession>
<dbReference type="Gene3D" id="2.30.40.10">
    <property type="entry name" value="Urease, subunit C, domain 1"/>
    <property type="match status" value="1"/>
</dbReference>
<dbReference type="Gene3D" id="3.20.20.140">
    <property type="entry name" value="Metal-dependent hydrolases"/>
    <property type="match status" value="1"/>
</dbReference>
<dbReference type="GO" id="GO:0016810">
    <property type="term" value="F:hydrolase activity, acting on carbon-nitrogen (but not peptide) bonds"/>
    <property type="evidence" value="ECO:0007669"/>
    <property type="project" value="InterPro"/>
</dbReference>
<protein>
    <submittedName>
        <fullName evidence="2">Imidazolonepropionase-like amidohydrolase</fullName>
    </submittedName>
</protein>
<proteinExistence type="predicted"/>
<dbReference type="InterPro" id="IPR032466">
    <property type="entry name" value="Metal_Hydrolase"/>
</dbReference>
<evidence type="ECO:0000259" key="1">
    <source>
        <dbReference type="Pfam" id="PF01979"/>
    </source>
</evidence>
<dbReference type="EMBL" id="SNZR01000013">
    <property type="protein sequence ID" value="TDR89767.1"/>
    <property type="molecule type" value="Genomic_DNA"/>
</dbReference>
<dbReference type="SUPFAM" id="SSF51338">
    <property type="entry name" value="Composite domain of metallo-dependent hydrolases"/>
    <property type="match status" value="2"/>
</dbReference>
<dbReference type="AlphaFoldDB" id="A0A4R7BZW5"/>
<name>A0A4R7BZW5_9HYPH</name>
<keyword evidence="2" id="KW-0378">Hydrolase</keyword>
<dbReference type="Pfam" id="PF01979">
    <property type="entry name" value="Amidohydro_1"/>
    <property type="match status" value="1"/>
</dbReference>
<gene>
    <name evidence="2" type="ORF">EV668_2602</name>
</gene>
<feature type="domain" description="Amidohydrolase-related" evidence="1">
    <location>
        <begin position="69"/>
        <end position="408"/>
    </location>
</feature>
<dbReference type="CDD" id="cd01299">
    <property type="entry name" value="Met_dep_hydrolase_A"/>
    <property type="match status" value="1"/>
</dbReference>
<dbReference type="Proteomes" id="UP000295122">
    <property type="component" value="Unassembled WGS sequence"/>
</dbReference>
<sequence length="426" mass="45374">MARTGLDTDRAMPKQASPILFTNAALIDGVADEARPGGHVLVEGGVIREVSDRPITARGARVIDLAGRTLMPGLIDCHVHVIATIADLGANALLPDAIVAFRSAQIMRGMLMRGFTTVRDLGGATHALVEAIEEGLIEAPRLVICGKSISQTGGHADLRGPVDERDFGYQARRLGALGRIADGVDACRAAARDEIRRGAKFIKIMANGGVASPTDPIAFLGFSREEITALVEEAQNAQTYVAAHLYTDEAIRRAVECGVHSVEHANLIQPKTARLMKERGAIACPTLVTFEALKNEGASLGLPPASVAKIDDVRLAGLESLEIMRKAGVTMAYGTDLLGPMHRHQSEEFVIRGQVLPAIEVIRSATRDAAKLLRMEGEIGTIAEGAQADLIVVEGNPLSDLALLTHQGAHMPAIMKAGRFVKEELR</sequence>
<comment type="caution">
    <text evidence="2">The sequence shown here is derived from an EMBL/GenBank/DDBJ whole genome shotgun (WGS) entry which is preliminary data.</text>
</comment>
<keyword evidence="3" id="KW-1185">Reference proteome</keyword>
<evidence type="ECO:0000313" key="3">
    <source>
        <dbReference type="Proteomes" id="UP000295122"/>
    </source>
</evidence>
<organism evidence="2 3">
    <name type="scientific">Enterovirga rhinocerotis</name>
    <dbReference type="NCBI Taxonomy" id="1339210"/>
    <lineage>
        <taxon>Bacteria</taxon>
        <taxon>Pseudomonadati</taxon>
        <taxon>Pseudomonadota</taxon>
        <taxon>Alphaproteobacteria</taxon>
        <taxon>Hyphomicrobiales</taxon>
        <taxon>Methylobacteriaceae</taxon>
        <taxon>Enterovirga</taxon>
    </lineage>
</organism>
<dbReference type="InterPro" id="IPR011059">
    <property type="entry name" value="Metal-dep_hydrolase_composite"/>
</dbReference>
<dbReference type="InterPro" id="IPR006680">
    <property type="entry name" value="Amidohydro-rel"/>
</dbReference>
<reference evidence="2 3" key="1">
    <citation type="submission" date="2019-03" db="EMBL/GenBank/DDBJ databases">
        <title>Genomic Encyclopedia of Type Strains, Phase IV (KMG-IV): sequencing the most valuable type-strain genomes for metagenomic binning, comparative biology and taxonomic classification.</title>
        <authorList>
            <person name="Goeker M."/>
        </authorList>
    </citation>
    <scope>NUCLEOTIDE SEQUENCE [LARGE SCALE GENOMIC DNA]</scope>
    <source>
        <strain evidence="2 3">DSM 25903</strain>
    </source>
</reference>
<dbReference type="SUPFAM" id="SSF51556">
    <property type="entry name" value="Metallo-dependent hydrolases"/>
    <property type="match status" value="1"/>
</dbReference>
<evidence type="ECO:0000313" key="2">
    <source>
        <dbReference type="EMBL" id="TDR89767.1"/>
    </source>
</evidence>
<dbReference type="PANTHER" id="PTHR43135">
    <property type="entry name" value="ALPHA-D-RIBOSE 1-METHYLPHOSPHONATE 5-TRIPHOSPHATE DIPHOSPHATASE"/>
    <property type="match status" value="1"/>
</dbReference>
<dbReference type="PANTHER" id="PTHR43135:SF3">
    <property type="entry name" value="ALPHA-D-RIBOSE 1-METHYLPHOSPHONATE 5-TRIPHOSPHATE DIPHOSPHATASE"/>
    <property type="match status" value="1"/>
</dbReference>
<dbReference type="InterPro" id="IPR051781">
    <property type="entry name" value="Metallo-dep_Hydrolase"/>
</dbReference>
<dbReference type="InterPro" id="IPR057744">
    <property type="entry name" value="OTAase-like"/>
</dbReference>